<dbReference type="InterPro" id="IPR014031">
    <property type="entry name" value="Ketoacyl_synth_C"/>
</dbReference>
<evidence type="ECO:0000256" key="7">
    <source>
        <dbReference type="ARBA" id="ARBA00022832"/>
    </source>
</evidence>
<evidence type="ECO:0000256" key="2">
    <source>
        <dbReference type="ARBA" id="ARBA00018769"/>
    </source>
</evidence>
<dbReference type="Proteomes" id="UP000708208">
    <property type="component" value="Unassembled WGS sequence"/>
</dbReference>
<organism evidence="17 18">
    <name type="scientific">Allacma fusca</name>
    <dbReference type="NCBI Taxonomy" id="39272"/>
    <lineage>
        <taxon>Eukaryota</taxon>
        <taxon>Metazoa</taxon>
        <taxon>Ecdysozoa</taxon>
        <taxon>Arthropoda</taxon>
        <taxon>Hexapoda</taxon>
        <taxon>Collembola</taxon>
        <taxon>Symphypleona</taxon>
        <taxon>Sminthuridae</taxon>
        <taxon>Allacma</taxon>
    </lineage>
</organism>
<dbReference type="GO" id="GO:0004312">
    <property type="term" value="F:fatty acid synthase activity"/>
    <property type="evidence" value="ECO:0007669"/>
    <property type="project" value="UniProtKB-EC"/>
</dbReference>
<evidence type="ECO:0000256" key="11">
    <source>
        <dbReference type="ARBA" id="ARBA00023098"/>
    </source>
</evidence>
<dbReference type="PROSITE" id="PS00606">
    <property type="entry name" value="KS3_1"/>
    <property type="match status" value="1"/>
</dbReference>
<evidence type="ECO:0000256" key="13">
    <source>
        <dbReference type="ARBA" id="ARBA00023268"/>
    </source>
</evidence>
<dbReference type="Pfam" id="PF00109">
    <property type="entry name" value="ketoacyl-synt"/>
    <property type="match status" value="1"/>
</dbReference>
<keyword evidence="8" id="KW-0521">NADP</keyword>
<keyword evidence="7" id="KW-0276">Fatty acid metabolism</keyword>
<evidence type="ECO:0000256" key="15">
    <source>
        <dbReference type="RuleBase" id="RU003694"/>
    </source>
</evidence>
<dbReference type="PANTHER" id="PTHR43775">
    <property type="entry name" value="FATTY ACID SYNTHASE"/>
    <property type="match status" value="1"/>
</dbReference>
<comment type="catalytic activity">
    <reaction evidence="14">
        <text>acetyl-CoA + n malonyl-CoA + 2n NADPH + 2n H(+) = a long-chain fatty acid + (n+1) CoA + n CO2 + 2n NADP(+).</text>
        <dbReference type="EC" id="2.3.1.85"/>
    </reaction>
</comment>
<dbReference type="OrthoDB" id="7630912at2759"/>
<dbReference type="InterPro" id="IPR018201">
    <property type="entry name" value="Ketoacyl_synth_AS"/>
</dbReference>
<gene>
    <name evidence="17" type="ORF">AFUS01_LOCUS18618</name>
</gene>
<evidence type="ECO:0000256" key="8">
    <source>
        <dbReference type="ARBA" id="ARBA00022857"/>
    </source>
</evidence>
<comment type="similarity">
    <text evidence="15">Belongs to the thiolase-like superfamily. Beta-ketoacyl-ACP synthases family.</text>
</comment>
<keyword evidence="9" id="KW-0560">Oxidoreductase</keyword>
<dbReference type="InterPro" id="IPR014030">
    <property type="entry name" value="Ketoacyl_synth_N"/>
</dbReference>
<dbReference type="Pfam" id="PF02801">
    <property type="entry name" value="Ketoacyl-synt_C"/>
    <property type="match status" value="1"/>
</dbReference>
<dbReference type="GO" id="GO:0006633">
    <property type="term" value="P:fatty acid biosynthetic process"/>
    <property type="evidence" value="ECO:0007669"/>
    <property type="project" value="UniProtKB-KW"/>
</dbReference>
<reference evidence="17" key="1">
    <citation type="submission" date="2021-06" db="EMBL/GenBank/DDBJ databases">
        <authorList>
            <person name="Hodson N. C."/>
            <person name="Mongue J. A."/>
            <person name="Jaron S. K."/>
        </authorList>
    </citation>
    <scope>NUCLEOTIDE SEQUENCE</scope>
</reference>
<dbReference type="PROSITE" id="PS52004">
    <property type="entry name" value="KS3_2"/>
    <property type="match status" value="1"/>
</dbReference>
<dbReference type="InterPro" id="IPR032821">
    <property type="entry name" value="PKS_assoc"/>
</dbReference>
<evidence type="ECO:0000256" key="14">
    <source>
        <dbReference type="ARBA" id="ARBA00044883"/>
    </source>
</evidence>
<protein>
    <recommendedName>
        <fullName evidence="2">Fatty acid synthase</fullName>
        <ecNumber evidence="1">2.3.1.85</ecNumber>
    </recommendedName>
</protein>
<keyword evidence="12" id="KW-0275">Fatty acid biosynthesis</keyword>
<evidence type="ECO:0000256" key="6">
    <source>
        <dbReference type="ARBA" id="ARBA00022801"/>
    </source>
</evidence>
<sequence>MDKNQDWVISGMSGRFPESENVDIFWEHLIEGKDLISENNTRWNAKAYQIPHRIGSIGRLDKFDASFFGVSGTQANTMDPKTRISLEVVYEAISDAGVNPKSLEGNRVGVFMATSFSEAADIWLRSNENPTGYYITGCHPTMLADRISYVFNFKGPSCVFDTACSASFSALQYAMLALKSGLCDSAIVGGANINLLPLISEAFFSMGAISLNGKCKVFDADCDGYVRSEAVVALYICRKVDAKRSYATIAGIKCVNDGYKPEGISVPSAQIQEQLMKEVYAEAKKNPLEVFYVEAHGTGTKAGDPKEIRALDAVFCTGRKEPLLVGSVKTNMGHAEPVSGLCGIIKVLLTRRAKTIPPSLNFKTPNRDCQALVAGRMQVVTEAMQFKGNLAGVNCFGFGGTTAHVLLEFDDMELDRQLEHHSDNPQEERKKVMR</sequence>
<feature type="domain" description="Ketosynthase family 3 (KS3)" evidence="16">
    <location>
        <begin position="4"/>
        <end position="409"/>
    </location>
</feature>
<evidence type="ECO:0000256" key="10">
    <source>
        <dbReference type="ARBA" id="ARBA00023027"/>
    </source>
</evidence>
<keyword evidence="4" id="KW-0444">Lipid biosynthesis</keyword>
<dbReference type="GO" id="GO:0004315">
    <property type="term" value="F:3-oxoacyl-[acyl-carrier-protein] synthase activity"/>
    <property type="evidence" value="ECO:0007669"/>
    <property type="project" value="InterPro"/>
</dbReference>
<evidence type="ECO:0000256" key="9">
    <source>
        <dbReference type="ARBA" id="ARBA00023002"/>
    </source>
</evidence>
<dbReference type="InterPro" id="IPR020841">
    <property type="entry name" value="PKS_Beta-ketoAc_synthase_dom"/>
</dbReference>
<comment type="caution">
    <text evidence="17">The sequence shown here is derived from an EMBL/GenBank/DDBJ whole genome shotgun (WGS) entry which is preliminary data.</text>
</comment>
<evidence type="ECO:0000256" key="12">
    <source>
        <dbReference type="ARBA" id="ARBA00023160"/>
    </source>
</evidence>
<dbReference type="EC" id="2.3.1.85" evidence="1"/>
<keyword evidence="6" id="KW-0378">Hydrolase</keyword>
<dbReference type="SMART" id="SM00825">
    <property type="entry name" value="PKS_KS"/>
    <property type="match status" value="1"/>
</dbReference>
<evidence type="ECO:0000256" key="5">
    <source>
        <dbReference type="ARBA" id="ARBA00022679"/>
    </source>
</evidence>
<keyword evidence="3" id="KW-0596">Phosphopantetheine</keyword>
<evidence type="ECO:0000256" key="1">
    <source>
        <dbReference type="ARBA" id="ARBA00012873"/>
    </source>
</evidence>
<dbReference type="CDD" id="cd00833">
    <property type="entry name" value="PKS"/>
    <property type="match status" value="1"/>
</dbReference>
<evidence type="ECO:0000256" key="3">
    <source>
        <dbReference type="ARBA" id="ARBA00022450"/>
    </source>
</evidence>
<keyword evidence="11" id="KW-0443">Lipid metabolism</keyword>
<name>A0A8J2NXC1_9HEXA</name>
<proteinExistence type="inferred from homology"/>
<evidence type="ECO:0000256" key="4">
    <source>
        <dbReference type="ARBA" id="ARBA00022516"/>
    </source>
</evidence>
<keyword evidence="5 15" id="KW-0808">Transferase</keyword>
<dbReference type="PANTHER" id="PTHR43775:SF7">
    <property type="entry name" value="FATTY ACID SYNTHASE"/>
    <property type="match status" value="1"/>
</dbReference>
<evidence type="ECO:0000313" key="18">
    <source>
        <dbReference type="Proteomes" id="UP000708208"/>
    </source>
</evidence>
<evidence type="ECO:0000313" key="17">
    <source>
        <dbReference type="EMBL" id="CAG7729933.1"/>
    </source>
</evidence>
<keyword evidence="13" id="KW-0511">Multifunctional enzyme</keyword>
<keyword evidence="10" id="KW-0520">NAD</keyword>
<keyword evidence="18" id="KW-1185">Reference proteome</keyword>
<accession>A0A8J2NXC1</accession>
<dbReference type="AlphaFoldDB" id="A0A8J2NXC1"/>
<dbReference type="EMBL" id="CAJVCH010186578">
    <property type="protein sequence ID" value="CAG7729933.1"/>
    <property type="molecule type" value="Genomic_DNA"/>
</dbReference>
<dbReference type="GO" id="GO:0016491">
    <property type="term" value="F:oxidoreductase activity"/>
    <property type="evidence" value="ECO:0007669"/>
    <property type="project" value="UniProtKB-KW"/>
</dbReference>
<dbReference type="Pfam" id="PF16197">
    <property type="entry name" value="KAsynt_C_assoc"/>
    <property type="match status" value="1"/>
</dbReference>
<dbReference type="InterPro" id="IPR050091">
    <property type="entry name" value="PKS_NRPS_Biosynth_Enz"/>
</dbReference>
<dbReference type="GO" id="GO:0016787">
    <property type="term" value="F:hydrolase activity"/>
    <property type="evidence" value="ECO:0007669"/>
    <property type="project" value="UniProtKB-KW"/>
</dbReference>
<evidence type="ECO:0000259" key="16">
    <source>
        <dbReference type="PROSITE" id="PS52004"/>
    </source>
</evidence>